<protein>
    <submittedName>
        <fullName evidence="2">Uncharacterized protein</fullName>
    </submittedName>
</protein>
<dbReference type="EMBL" id="LLYW01000023">
    <property type="protein sequence ID" value="KUH33241.1"/>
    <property type="molecule type" value="Genomic_DNA"/>
</dbReference>
<name>A0A100XXP7_9EURY</name>
<dbReference type="AlphaFoldDB" id="A0A100XXP7"/>
<feature type="transmembrane region" description="Helical" evidence="1">
    <location>
        <begin position="144"/>
        <end position="165"/>
    </location>
</feature>
<keyword evidence="1" id="KW-0812">Transmembrane</keyword>
<reference evidence="2 3" key="1">
    <citation type="submission" date="2015-10" db="EMBL/GenBank/DDBJ databases">
        <title>Draft genome sequence of Thermococcus celericrescens strain DSM 17994.</title>
        <authorList>
            <person name="Hong S.-J."/>
            <person name="Park C.-E."/>
            <person name="Shin J.-H."/>
        </authorList>
    </citation>
    <scope>NUCLEOTIDE SEQUENCE [LARGE SCALE GENOMIC DNA]</scope>
    <source>
        <strain evidence="2 3">DSM 17994</strain>
    </source>
</reference>
<evidence type="ECO:0000313" key="2">
    <source>
        <dbReference type="EMBL" id="KUH33241.1"/>
    </source>
</evidence>
<evidence type="ECO:0000256" key="1">
    <source>
        <dbReference type="SAM" id="Phobius"/>
    </source>
</evidence>
<feature type="transmembrane region" description="Helical" evidence="1">
    <location>
        <begin position="114"/>
        <end position="137"/>
    </location>
</feature>
<dbReference type="Proteomes" id="UP000053462">
    <property type="component" value="Unassembled WGS sequence"/>
</dbReference>
<proteinExistence type="predicted"/>
<dbReference type="RefSeq" id="WP_058938936.1">
    <property type="nucleotide sequence ID" value="NZ_LLYW01000023.1"/>
</dbReference>
<sequence length="365" mass="40705">MRRTVGLIISILIVGLVLQPALATKDAIQQTTAGIRVYEIEIYGVPVKLVIADNSSLNTPEEVKAFIESHISPEEFVDGSAINVKSATSTQGLAHSTWSNEHPLLLSMKSMGTAMSTGTSVFVPSAMAIMFIPVFVVGEWVLTALYALLAMVVVMFSIEVAEAIYEYSDEIREKLDSAYQYFYNYIEERKKDEKTIHIYEKDFYGGLPKRIYVKEFVHKKDKDFKVTVGELIGVILIVPSGKLALNATVKNLKEGNWELAALKGIRFIIGATGEAVSYLAMERVYNAKDITLPKKPNEKGPDFPYVDIPDISLTKWEAKGTTVFRVTSLIREGYYRNLEGQPGIVSVYRMYKSNLYVAFIYGSAS</sequence>
<accession>A0A100XXP7</accession>
<evidence type="ECO:0000313" key="3">
    <source>
        <dbReference type="Proteomes" id="UP000053462"/>
    </source>
</evidence>
<dbReference type="STRING" id="227598.APY94_06915"/>
<keyword evidence="1" id="KW-0472">Membrane</keyword>
<keyword evidence="3" id="KW-1185">Reference proteome</keyword>
<dbReference type="OrthoDB" id="95308at2157"/>
<keyword evidence="1" id="KW-1133">Transmembrane helix</keyword>
<gene>
    <name evidence="2" type="ORF">APY94_06915</name>
</gene>
<organism evidence="2 3">
    <name type="scientific">Thermococcus celericrescens</name>
    <dbReference type="NCBI Taxonomy" id="227598"/>
    <lineage>
        <taxon>Archaea</taxon>
        <taxon>Methanobacteriati</taxon>
        <taxon>Methanobacteriota</taxon>
        <taxon>Thermococci</taxon>
        <taxon>Thermococcales</taxon>
        <taxon>Thermococcaceae</taxon>
        <taxon>Thermococcus</taxon>
    </lineage>
</organism>
<comment type="caution">
    <text evidence="2">The sequence shown here is derived from an EMBL/GenBank/DDBJ whole genome shotgun (WGS) entry which is preliminary data.</text>
</comment>